<protein>
    <submittedName>
        <fullName evidence="9">Acetyltransferase EpsM</fullName>
    </submittedName>
</protein>
<dbReference type="GO" id="GO:0016746">
    <property type="term" value="F:acyltransferase activity"/>
    <property type="evidence" value="ECO:0007669"/>
    <property type="project" value="UniProtKB-KW"/>
</dbReference>
<dbReference type="NCBIfam" id="TIGR03570">
    <property type="entry name" value="NeuD_NnaD"/>
    <property type="match status" value="1"/>
</dbReference>
<evidence type="ECO:0000256" key="6">
    <source>
        <dbReference type="PIRSR" id="PIRSR620019-2"/>
    </source>
</evidence>
<dbReference type="Pfam" id="PF17836">
    <property type="entry name" value="PglD_N"/>
    <property type="match status" value="1"/>
</dbReference>
<dbReference type="Pfam" id="PF00132">
    <property type="entry name" value="Hexapep"/>
    <property type="match status" value="1"/>
</dbReference>
<gene>
    <name evidence="8" type="ORF">DFR66_101292</name>
    <name evidence="9" type="ORF">IQ02_00288</name>
</gene>
<dbReference type="PROSITE" id="PS00101">
    <property type="entry name" value="HEXAPEP_TRANSFERASES"/>
    <property type="match status" value="1"/>
</dbReference>
<reference evidence="9 11" key="1">
    <citation type="journal article" date="2015" name="Stand. Genomic Sci.">
        <title>Genomic Encyclopedia of Bacterial and Archaeal Type Strains, Phase III: the genomes of soil and plant-associated and newly described type strains.</title>
        <authorList>
            <person name="Whitman W.B."/>
            <person name="Woyke T."/>
            <person name="Klenk H.P."/>
            <person name="Zhou Y."/>
            <person name="Lilburn T.G."/>
            <person name="Beck B.J."/>
            <person name="De Vos P."/>
            <person name="Vandamme P."/>
            <person name="Eisen J.A."/>
            <person name="Garrity G."/>
            <person name="Hugenholtz P."/>
            <person name="Kyrpides N.C."/>
        </authorList>
    </citation>
    <scope>NUCLEOTIDE SEQUENCE [LARGE SCALE GENOMIC DNA]</scope>
    <source>
        <strain evidence="9 11">CGMCC 1.5380</strain>
    </source>
</reference>
<evidence type="ECO:0000259" key="7">
    <source>
        <dbReference type="Pfam" id="PF17836"/>
    </source>
</evidence>
<dbReference type="Gene3D" id="2.160.10.10">
    <property type="entry name" value="Hexapeptide repeat proteins"/>
    <property type="match status" value="1"/>
</dbReference>
<feature type="binding site" evidence="6">
    <location>
        <position position="138"/>
    </location>
    <ligand>
        <name>acetyl-CoA</name>
        <dbReference type="ChEBI" id="CHEBI:57288"/>
    </ligand>
</feature>
<feature type="domain" description="PglD N-terminal" evidence="7">
    <location>
        <begin position="4"/>
        <end position="77"/>
    </location>
</feature>
<feature type="binding site" evidence="6">
    <location>
        <begin position="11"/>
        <end position="13"/>
    </location>
    <ligand>
        <name>substrate</name>
    </ligand>
</feature>
<comment type="caution">
    <text evidence="9">The sequence shown here is derived from an EMBL/GenBank/DDBJ whole genome shotgun (WGS) entry which is preliminary data.</text>
</comment>
<dbReference type="EMBL" id="VLKX01000001">
    <property type="protein sequence ID" value="TWI52149.1"/>
    <property type="molecule type" value="Genomic_DNA"/>
</dbReference>
<reference evidence="9" key="3">
    <citation type="submission" date="2019-07" db="EMBL/GenBank/DDBJ databases">
        <authorList>
            <person name="Whitman W."/>
            <person name="Huntemann M."/>
            <person name="Clum A."/>
            <person name="Pillay M."/>
            <person name="Palaniappan K."/>
            <person name="Varghese N."/>
            <person name="Mikhailova N."/>
            <person name="Stamatis D."/>
            <person name="Reddy T."/>
            <person name="Daum C."/>
            <person name="Shapiro N."/>
            <person name="Ivanova N."/>
            <person name="Kyrpides N."/>
            <person name="Woyke T."/>
        </authorList>
    </citation>
    <scope>NUCLEOTIDE SEQUENCE</scope>
    <source>
        <strain evidence="9">CGMCC 1.5380</strain>
    </source>
</reference>
<dbReference type="InterPro" id="IPR011004">
    <property type="entry name" value="Trimer_LpxA-like_sf"/>
</dbReference>
<comment type="similarity">
    <text evidence="1">Belongs to the transferase hexapeptide repeat family.</text>
</comment>
<sequence length="205" mass="21588">MDSKVYLYGASGHCKVVIDVLQSNNQEIQAIFDDYPQSDFLLGIPVASFKERSSYADGKMLIAIGDNSIRKKIAEYLGTAFCSALHPKAIVSQYSKIDVGSVVMAGAVINAAVEIGKHCIINTGAVVEHDCLIANYVHISPNASLAGNVSVGEGSHIGIGATVIQGIKIGKWSIIGAGAVILTDVPDYAVVVGNPGKIIKFKNNE</sequence>
<dbReference type="PANTHER" id="PTHR43300">
    <property type="entry name" value="ACETYLTRANSFERASE"/>
    <property type="match status" value="1"/>
</dbReference>
<name>A0A562Q5Z4_9FLAO</name>
<feature type="binding site" evidence="6">
    <location>
        <position position="65"/>
    </location>
    <ligand>
        <name>substrate</name>
    </ligand>
</feature>
<reference evidence="8 10" key="2">
    <citation type="submission" date="2018-07" db="EMBL/GenBank/DDBJ databases">
        <title>Genomic Encyclopedia of Type Strains, Phase IV (KMG-IV): sequencing the most valuable type-strain genomes for metagenomic binning, comparative biology and taxonomic classification.</title>
        <authorList>
            <person name="Goeker M."/>
        </authorList>
    </citation>
    <scope>NUCLEOTIDE SEQUENCE [LARGE SCALE GENOMIC DNA]</scope>
    <source>
        <strain evidence="8 10">DSM 19728</strain>
    </source>
</reference>
<evidence type="ECO:0000313" key="8">
    <source>
        <dbReference type="EMBL" id="RDI58364.1"/>
    </source>
</evidence>
<keyword evidence="2 9" id="KW-0808">Transferase</keyword>
<dbReference type="SUPFAM" id="SSF51161">
    <property type="entry name" value="Trimeric LpxA-like enzymes"/>
    <property type="match status" value="1"/>
</dbReference>
<dbReference type="AlphaFoldDB" id="A0A562Q5Z4"/>
<accession>A0A562Q5Z4</accession>
<dbReference type="InterPro" id="IPR041561">
    <property type="entry name" value="PglD_N"/>
</dbReference>
<evidence type="ECO:0000313" key="11">
    <source>
        <dbReference type="Proteomes" id="UP000321392"/>
    </source>
</evidence>
<dbReference type="CDD" id="cd03360">
    <property type="entry name" value="LbH_AT_putative"/>
    <property type="match status" value="1"/>
</dbReference>
<evidence type="ECO:0000313" key="10">
    <source>
        <dbReference type="Proteomes" id="UP000254518"/>
    </source>
</evidence>
<dbReference type="RefSeq" id="WP_114753072.1">
    <property type="nucleotide sequence ID" value="NZ_QQBA01000001.1"/>
</dbReference>
<dbReference type="InterPro" id="IPR020019">
    <property type="entry name" value="AcTrfase_PglD-like"/>
</dbReference>
<feature type="active site" description="Proton acceptor" evidence="5">
    <location>
        <position position="129"/>
    </location>
</feature>
<dbReference type="Proteomes" id="UP000321392">
    <property type="component" value="Unassembled WGS sequence"/>
</dbReference>
<dbReference type="Proteomes" id="UP000254518">
    <property type="component" value="Unassembled WGS sequence"/>
</dbReference>
<keyword evidence="10" id="KW-1185">Reference proteome</keyword>
<dbReference type="Gene3D" id="3.40.50.20">
    <property type="match status" value="1"/>
</dbReference>
<keyword evidence="3" id="KW-0677">Repeat</keyword>
<evidence type="ECO:0000256" key="4">
    <source>
        <dbReference type="ARBA" id="ARBA00023315"/>
    </source>
</evidence>
<feature type="binding site" evidence="6">
    <location>
        <position position="159"/>
    </location>
    <ligand>
        <name>acetyl-CoA</name>
        <dbReference type="ChEBI" id="CHEBI:57288"/>
    </ligand>
</feature>
<dbReference type="PANTHER" id="PTHR43300:SF7">
    <property type="entry name" value="UDP-N-ACETYLBACILLOSAMINE N-ACETYLTRANSFERASE"/>
    <property type="match status" value="1"/>
</dbReference>
<dbReference type="EMBL" id="QQBA01000001">
    <property type="protein sequence ID" value="RDI58364.1"/>
    <property type="molecule type" value="Genomic_DNA"/>
</dbReference>
<evidence type="ECO:0000256" key="3">
    <source>
        <dbReference type="ARBA" id="ARBA00022737"/>
    </source>
</evidence>
<dbReference type="InterPro" id="IPR050179">
    <property type="entry name" value="Trans_hexapeptide_repeat"/>
</dbReference>
<evidence type="ECO:0000313" key="9">
    <source>
        <dbReference type="EMBL" id="TWI52149.1"/>
    </source>
</evidence>
<proteinExistence type="inferred from homology"/>
<feature type="site" description="Increases basicity of active site His" evidence="5">
    <location>
        <position position="130"/>
    </location>
</feature>
<dbReference type="InterPro" id="IPR018357">
    <property type="entry name" value="Hexapep_transf_CS"/>
</dbReference>
<organism evidence="9 11">
    <name type="scientific">Flavobacterium glaciei</name>
    <dbReference type="NCBI Taxonomy" id="386300"/>
    <lineage>
        <taxon>Bacteria</taxon>
        <taxon>Pseudomonadati</taxon>
        <taxon>Bacteroidota</taxon>
        <taxon>Flavobacteriia</taxon>
        <taxon>Flavobacteriales</taxon>
        <taxon>Flavobacteriaceae</taxon>
        <taxon>Flavobacterium</taxon>
    </lineage>
</organism>
<dbReference type="InterPro" id="IPR001451">
    <property type="entry name" value="Hexapep"/>
</dbReference>
<evidence type="ECO:0000256" key="1">
    <source>
        <dbReference type="ARBA" id="ARBA00007274"/>
    </source>
</evidence>
<evidence type="ECO:0000256" key="2">
    <source>
        <dbReference type="ARBA" id="ARBA00022679"/>
    </source>
</evidence>
<dbReference type="OrthoDB" id="9794407at2"/>
<evidence type="ECO:0000256" key="5">
    <source>
        <dbReference type="PIRSR" id="PIRSR620019-1"/>
    </source>
</evidence>
<keyword evidence="4" id="KW-0012">Acyltransferase</keyword>